<dbReference type="AlphaFoldDB" id="A0A2C8ZTS0"/>
<name>A0A2C8ZTS0_9MICO</name>
<evidence type="ECO:0000256" key="1">
    <source>
        <dbReference type="SAM" id="MobiDB-lite"/>
    </source>
</evidence>
<sequence>MLQVRTTSSWVSSIAAVANAHFSASSASAEPSWPTTIGPALDIDDVLSVDVLSVGWTTMTAHDECAAHCELTEPSKSPTKPPWPRLPTISTSAERLSSRRVRAAEPSRAVNSYQSGSGSPRTSRDTRPSSCSAFSPGDHDRGSAASPIGMSHVETARRRPFSFCVYSLANSRAASEGFDPSTPTTMSGFVRLLVSMCSASLAHRISTRAQSPPHRLAPAARRSAPR</sequence>
<protein>
    <recommendedName>
        <fullName evidence="5">Secreted protein</fullName>
    </recommendedName>
</protein>
<dbReference type="EMBL" id="OCST01000004">
    <property type="protein sequence ID" value="SOE69070.1"/>
    <property type="molecule type" value="Genomic_DNA"/>
</dbReference>
<feature type="region of interest" description="Disordered" evidence="1">
    <location>
        <begin position="71"/>
        <end position="147"/>
    </location>
</feature>
<feature type="region of interest" description="Disordered" evidence="1">
    <location>
        <begin position="206"/>
        <end position="226"/>
    </location>
</feature>
<proteinExistence type="predicted"/>
<feature type="signal peptide" evidence="2">
    <location>
        <begin position="1"/>
        <end position="29"/>
    </location>
</feature>
<keyword evidence="4" id="KW-1185">Reference proteome</keyword>
<evidence type="ECO:0008006" key="5">
    <source>
        <dbReference type="Google" id="ProtNLM"/>
    </source>
</evidence>
<dbReference type="Proteomes" id="UP000219440">
    <property type="component" value="Unassembled WGS sequence"/>
</dbReference>
<evidence type="ECO:0000313" key="4">
    <source>
        <dbReference type="Proteomes" id="UP000219440"/>
    </source>
</evidence>
<reference evidence="3 4" key="1">
    <citation type="submission" date="2017-09" db="EMBL/GenBank/DDBJ databases">
        <authorList>
            <person name="Ehlers B."/>
            <person name="Leendertz F.H."/>
        </authorList>
    </citation>
    <scope>NUCLEOTIDE SEQUENCE [LARGE SCALE GENOMIC DNA]</scope>
    <source>
        <strain evidence="3 4">CGMCC 1.05381</strain>
    </source>
</reference>
<organism evidence="3 4">
    <name type="scientific">Salinibacterium xinjiangense</name>
    <dbReference type="NCBI Taxonomy" id="386302"/>
    <lineage>
        <taxon>Bacteria</taxon>
        <taxon>Bacillati</taxon>
        <taxon>Actinomycetota</taxon>
        <taxon>Actinomycetes</taxon>
        <taxon>Micrococcales</taxon>
        <taxon>Microbacteriaceae</taxon>
        <taxon>Salinibacterium</taxon>
    </lineage>
</organism>
<evidence type="ECO:0000313" key="3">
    <source>
        <dbReference type="EMBL" id="SOE69070.1"/>
    </source>
</evidence>
<keyword evidence="2" id="KW-0732">Signal</keyword>
<feature type="chain" id="PRO_5012925892" description="Secreted protein" evidence="2">
    <location>
        <begin position="30"/>
        <end position="226"/>
    </location>
</feature>
<accession>A0A2C8ZTS0</accession>
<feature type="compositionally biased region" description="Low complexity" evidence="1">
    <location>
        <begin position="212"/>
        <end position="226"/>
    </location>
</feature>
<evidence type="ECO:0000256" key="2">
    <source>
        <dbReference type="SAM" id="SignalP"/>
    </source>
</evidence>
<gene>
    <name evidence="3" type="ORF">SAMN06296378_1898</name>
</gene>